<evidence type="ECO:0000256" key="9">
    <source>
        <dbReference type="ARBA" id="ARBA00023157"/>
    </source>
</evidence>
<dbReference type="InterPro" id="IPR007110">
    <property type="entry name" value="Ig-like_dom"/>
</dbReference>
<dbReference type="InterPro" id="IPR003599">
    <property type="entry name" value="Ig_sub"/>
</dbReference>
<dbReference type="EMBL" id="JBBHLL010000701">
    <property type="protein sequence ID" value="KAK7798414.1"/>
    <property type="molecule type" value="Genomic_DNA"/>
</dbReference>
<dbReference type="FunFam" id="2.60.40.10:FF:002098">
    <property type="entry name" value="Immunoglobulin heavy variable 3-72"/>
    <property type="match status" value="1"/>
</dbReference>
<dbReference type="AlphaFoldDB" id="A0AAW0H6N5"/>
<dbReference type="InterPro" id="IPR013783">
    <property type="entry name" value="Ig-like_fold"/>
</dbReference>
<dbReference type="InterPro" id="IPR013106">
    <property type="entry name" value="Ig_V-set"/>
</dbReference>
<evidence type="ECO:0000256" key="6">
    <source>
        <dbReference type="ARBA" id="ARBA00022859"/>
    </source>
</evidence>
<keyword evidence="3" id="KW-1003">Cell membrane</keyword>
<evidence type="ECO:0000256" key="7">
    <source>
        <dbReference type="ARBA" id="ARBA00023130"/>
    </source>
</evidence>
<dbReference type="PROSITE" id="PS50835">
    <property type="entry name" value="IG_LIKE"/>
    <property type="match status" value="1"/>
</dbReference>
<evidence type="ECO:0000256" key="12">
    <source>
        <dbReference type="ARBA" id="ARBA00043265"/>
    </source>
</evidence>
<evidence type="ECO:0000256" key="11">
    <source>
        <dbReference type="ARBA" id="ARBA00038737"/>
    </source>
</evidence>
<feature type="domain" description="Ig-like" evidence="13">
    <location>
        <begin position="15"/>
        <end position="102"/>
    </location>
</feature>
<gene>
    <name evidence="14" type="ORF">U0070_021082</name>
</gene>
<keyword evidence="10" id="KW-0393">Immunoglobulin domain</keyword>
<dbReference type="GO" id="GO:0019814">
    <property type="term" value="C:immunoglobulin complex"/>
    <property type="evidence" value="ECO:0007669"/>
    <property type="project" value="UniProtKB-KW"/>
</dbReference>
<proteinExistence type="predicted"/>
<evidence type="ECO:0000259" key="13">
    <source>
        <dbReference type="PROSITE" id="PS50835"/>
    </source>
</evidence>
<feature type="non-terminal residue" evidence="14">
    <location>
        <position position="195"/>
    </location>
</feature>
<reference evidence="14 15" key="1">
    <citation type="journal article" date="2023" name="bioRxiv">
        <title>Conserved and derived expression patterns and positive selection on dental genes reveal complex evolutionary context of ever-growing rodent molars.</title>
        <authorList>
            <person name="Calamari Z.T."/>
            <person name="Song A."/>
            <person name="Cohen E."/>
            <person name="Akter M."/>
            <person name="Roy R.D."/>
            <person name="Hallikas O."/>
            <person name="Christensen M.M."/>
            <person name="Li P."/>
            <person name="Marangoni P."/>
            <person name="Jernvall J."/>
            <person name="Klein O.D."/>
        </authorList>
    </citation>
    <scope>NUCLEOTIDE SEQUENCE [LARGE SCALE GENOMIC DNA]</scope>
    <source>
        <strain evidence="14">V071</strain>
    </source>
</reference>
<keyword evidence="4" id="KW-0964">Secreted</keyword>
<keyword evidence="9" id="KW-1015">Disulfide bond</keyword>
<keyword evidence="15" id="KW-1185">Reference proteome</keyword>
<protein>
    <recommendedName>
        <fullName evidence="13">Ig-like domain-containing protein</fullName>
    </recommendedName>
</protein>
<evidence type="ECO:0000256" key="8">
    <source>
        <dbReference type="ARBA" id="ARBA00023136"/>
    </source>
</evidence>
<accession>A0AAW0H6N5</accession>
<evidence type="ECO:0000256" key="2">
    <source>
        <dbReference type="ARBA" id="ARBA00004613"/>
    </source>
</evidence>
<dbReference type="Pfam" id="PF07686">
    <property type="entry name" value="V-set"/>
    <property type="match status" value="1"/>
</dbReference>
<dbReference type="Gene3D" id="2.60.40.10">
    <property type="entry name" value="Immunoglobulins"/>
    <property type="match status" value="1"/>
</dbReference>
<dbReference type="Proteomes" id="UP001488838">
    <property type="component" value="Unassembled WGS sequence"/>
</dbReference>
<evidence type="ECO:0000256" key="10">
    <source>
        <dbReference type="ARBA" id="ARBA00023319"/>
    </source>
</evidence>
<evidence type="ECO:0000313" key="14">
    <source>
        <dbReference type="EMBL" id="KAK7798414.1"/>
    </source>
</evidence>
<sequence length="195" mass="22256">IQCEVQLVESGGGLVKPGGSLKLSCAASGFTFSDYYMDWVRQAPGKGLEWIAVIRNKAYGYTTEYSASVKGRFTISRDDSKNTLQLQMNSLRAEDTATYYCTRDTVKGLQCEPRHKPSCKIARGKEWVYKARETDRMQEKYTNFSGKPSRIYNAESNTEVFTLKRRNFTEWLSYEKLGGSYGNGFVYIQEKGWCE</sequence>
<evidence type="ECO:0000313" key="15">
    <source>
        <dbReference type="Proteomes" id="UP001488838"/>
    </source>
</evidence>
<dbReference type="SUPFAM" id="SSF48726">
    <property type="entry name" value="Immunoglobulin"/>
    <property type="match status" value="1"/>
</dbReference>
<evidence type="ECO:0000256" key="4">
    <source>
        <dbReference type="ARBA" id="ARBA00022525"/>
    </source>
</evidence>
<evidence type="ECO:0000256" key="1">
    <source>
        <dbReference type="ARBA" id="ARBA00004236"/>
    </source>
</evidence>
<keyword evidence="5" id="KW-0732">Signal</keyword>
<dbReference type="GO" id="GO:0002250">
    <property type="term" value="P:adaptive immune response"/>
    <property type="evidence" value="ECO:0007669"/>
    <property type="project" value="UniProtKB-KW"/>
</dbReference>
<dbReference type="SMART" id="SM00409">
    <property type="entry name" value="IG"/>
    <property type="match status" value="1"/>
</dbReference>
<name>A0AAW0H6N5_MYOGA</name>
<feature type="non-terminal residue" evidence="14">
    <location>
        <position position="1"/>
    </location>
</feature>
<dbReference type="PANTHER" id="PTHR23266">
    <property type="entry name" value="IMMUNOGLOBULIN HEAVY CHAIN"/>
    <property type="match status" value="1"/>
</dbReference>
<dbReference type="SMART" id="SM00406">
    <property type="entry name" value="IGv"/>
    <property type="match status" value="1"/>
</dbReference>
<organism evidence="14 15">
    <name type="scientific">Myodes glareolus</name>
    <name type="common">Bank vole</name>
    <name type="synonym">Clethrionomys glareolus</name>
    <dbReference type="NCBI Taxonomy" id="447135"/>
    <lineage>
        <taxon>Eukaryota</taxon>
        <taxon>Metazoa</taxon>
        <taxon>Chordata</taxon>
        <taxon>Craniata</taxon>
        <taxon>Vertebrata</taxon>
        <taxon>Euteleostomi</taxon>
        <taxon>Mammalia</taxon>
        <taxon>Eutheria</taxon>
        <taxon>Euarchontoglires</taxon>
        <taxon>Glires</taxon>
        <taxon>Rodentia</taxon>
        <taxon>Myomorpha</taxon>
        <taxon>Muroidea</taxon>
        <taxon>Cricetidae</taxon>
        <taxon>Arvicolinae</taxon>
        <taxon>Myodes</taxon>
    </lineage>
</organism>
<dbReference type="InterPro" id="IPR050199">
    <property type="entry name" value="IgHV"/>
</dbReference>
<evidence type="ECO:0000256" key="3">
    <source>
        <dbReference type="ARBA" id="ARBA00022475"/>
    </source>
</evidence>
<keyword evidence="6" id="KW-0391">Immunity</keyword>
<evidence type="ECO:0000256" key="5">
    <source>
        <dbReference type="ARBA" id="ARBA00022729"/>
    </source>
</evidence>
<keyword evidence="12" id="KW-1280">Immunoglobulin</keyword>
<keyword evidence="7" id="KW-1064">Adaptive immunity</keyword>
<dbReference type="GO" id="GO:0005576">
    <property type="term" value="C:extracellular region"/>
    <property type="evidence" value="ECO:0007669"/>
    <property type="project" value="UniProtKB-SubCell"/>
</dbReference>
<comment type="caution">
    <text evidence="14">The sequence shown here is derived from an EMBL/GenBank/DDBJ whole genome shotgun (WGS) entry which is preliminary data.</text>
</comment>
<comment type="subunit">
    <text evidence="11">Immunoglobulins are composed of two identical heavy chains and two identical light chains; disulfide-linked.</text>
</comment>
<comment type="subcellular location">
    <subcellularLocation>
        <location evidence="1">Cell membrane</location>
    </subcellularLocation>
    <subcellularLocation>
        <location evidence="2">Secreted</location>
    </subcellularLocation>
</comment>
<dbReference type="GO" id="GO:0005886">
    <property type="term" value="C:plasma membrane"/>
    <property type="evidence" value="ECO:0007669"/>
    <property type="project" value="UniProtKB-SubCell"/>
</dbReference>
<dbReference type="InterPro" id="IPR036179">
    <property type="entry name" value="Ig-like_dom_sf"/>
</dbReference>
<keyword evidence="8" id="KW-0472">Membrane</keyword>